<dbReference type="SUPFAM" id="SSF50978">
    <property type="entry name" value="WD40 repeat-like"/>
    <property type="match status" value="1"/>
</dbReference>
<feature type="compositionally biased region" description="Low complexity" evidence="3">
    <location>
        <begin position="1270"/>
        <end position="1299"/>
    </location>
</feature>
<dbReference type="Pfam" id="PF23556">
    <property type="entry name" value="TPR_Vps41"/>
    <property type="match status" value="1"/>
</dbReference>
<comment type="caution">
    <text evidence="5">The sequence shown here is derived from an EMBL/GenBank/DDBJ whole genome shotgun (WGS) entry which is preliminary data.</text>
</comment>
<dbReference type="InterPro" id="IPR036322">
    <property type="entry name" value="WD40_repeat_dom_sf"/>
</dbReference>
<dbReference type="SUPFAM" id="SSF57850">
    <property type="entry name" value="RING/U-box"/>
    <property type="match status" value="1"/>
</dbReference>
<dbReference type="GO" id="GO:0034058">
    <property type="term" value="P:endosomal vesicle fusion"/>
    <property type="evidence" value="ECO:0000318"/>
    <property type="project" value="GO_Central"/>
</dbReference>
<feature type="compositionally biased region" description="Low complexity" evidence="3">
    <location>
        <begin position="983"/>
        <end position="1002"/>
    </location>
</feature>
<dbReference type="PANTHER" id="PTHR12616">
    <property type="entry name" value="VACUOLAR PROTEIN SORTING VPS41"/>
    <property type="match status" value="1"/>
</dbReference>
<dbReference type="Pfam" id="PF23306">
    <property type="entry name" value="VPS8_N"/>
    <property type="match status" value="1"/>
</dbReference>
<reference evidence="5 6" key="1">
    <citation type="journal article" date="2005" name="Nature">
        <title>The genome of the social amoeba Dictyostelium discoideum.</title>
        <authorList>
            <consortium name="The Dictyostelium discoideum Sequencing Consortium"/>
            <person name="Eichinger L."/>
            <person name="Pachebat J.A."/>
            <person name="Glockner G."/>
            <person name="Rajandream M.A."/>
            <person name="Sucgang R."/>
            <person name="Berriman M."/>
            <person name="Song J."/>
            <person name="Olsen R."/>
            <person name="Szafranski K."/>
            <person name="Xu Q."/>
            <person name="Tunggal B."/>
            <person name="Kummerfeld S."/>
            <person name="Madera M."/>
            <person name="Konfortov B.A."/>
            <person name="Rivero F."/>
            <person name="Bankier A.T."/>
            <person name="Lehmann R."/>
            <person name="Hamlin N."/>
            <person name="Davies R."/>
            <person name="Gaudet P."/>
            <person name="Fey P."/>
            <person name="Pilcher K."/>
            <person name="Chen G."/>
            <person name="Saunders D."/>
            <person name="Sodergren E."/>
            <person name="Davis P."/>
            <person name="Kerhornou A."/>
            <person name="Nie X."/>
            <person name="Hall N."/>
            <person name="Anjard C."/>
            <person name="Hemphill L."/>
            <person name="Bason N."/>
            <person name="Farbrother P."/>
            <person name="Desany B."/>
            <person name="Just E."/>
            <person name="Morio T."/>
            <person name="Rost R."/>
            <person name="Churcher C."/>
            <person name="Cooper J."/>
            <person name="Haydock S."/>
            <person name="van Driessche N."/>
            <person name="Cronin A."/>
            <person name="Goodhead I."/>
            <person name="Muzny D."/>
            <person name="Mourier T."/>
            <person name="Pain A."/>
            <person name="Lu M."/>
            <person name="Harper D."/>
            <person name="Lindsay R."/>
            <person name="Hauser H."/>
            <person name="James K."/>
            <person name="Quiles M."/>
            <person name="Madan Babu M."/>
            <person name="Saito T."/>
            <person name="Buchrieser C."/>
            <person name="Wardroper A."/>
            <person name="Felder M."/>
            <person name="Thangavelu M."/>
            <person name="Johnson D."/>
            <person name="Knights A."/>
            <person name="Loulseged H."/>
            <person name="Mungall K."/>
            <person name="Oliver K."/>
            <person name="Price C."/>
            <person name="Quail M.A."/>
            <person name="Urushihara H."/>
            <person name="Hernandez J."/>
            <person name="Rabbinowitsch E."/>
            <person name="Steffen D."/>
            <person name="Sanders M."/>
            <person name="Ma J."/>
            <person name="Kohara Y."/>
            <person name="Sharp S."/>
            <person name="Simmonds M."/>
            <person name="Spiegler S."/>
            <person name="Tivey A."/>
            <person name="Sugano S."/>
            <person name="White B."/>
            <person name="Walker D."/>
            <person name="Woodward J."/>
            <person name="Winckler T."/>
            <person name="Tanaka Y."/>
            <person name="Shaulsky G."/>
            <person name="Schleicher M."/>
            <person name="Weinstock G."/>
            <person name="Rosenthal A."/>
            <person name="Cox E.C."/>
            <person name="Chisholm R.L."/>
            <person name="Gibbs R."/>
            <person name="Loomis W.F."/>
            <person name="Platzer M."/>
            <person name="Kay R.R."/>
            <person name="Williams J."/>
            <person name="Dear P.H."/>
            <person name="Noegel A.A."/>
            <person name="Barrell B."/>
            <person name="Kuspa A."/>
        </authorList>
    </citation>
    <scope>NUCLEOTIDE SEQUENCE [LARGE SCALE GENOMIC DNA]</scope>
    <source>
        <strain evidence="5 6">AX4</strain>
    </source>
</reference>
<feature type="compositionally biased region" description="Low complexity" evidence="3">
    <location>
        <begin position="1"/>
        <end position="48"/>
    </location>
</feature>
<dbReference type="PaxDb" id="44689-DDB0220016"/>
<comment type="similarity">
    <text evidence="1">Belongs to the VPS8 family.</text>
</comment>
<keyword evidence="2" id="KW-0863">Zinc-finger</keyword>
<dbReference type="InterPro" id="IPR015943">
    <property type="entry name" value="WD40/YVTN_repeat-like_dom_sf"/>
</dbReference>
<dbReference type="AlphaFoldDB" id="Q54EK0"/>
<dbReference type="Gene3D" id="3.30.40.10">
    <property type="entry name" value="Zinc/RING finger domain, C3HC4 (zinc finger)"/>
    <property type="match status" value="1"/>
</dbReference>
<protein>
    <submittedName>
        <fullName evidence="5">RING zinc finger-containing protein</fullName>
    </submittedName>
</protein>
<accession>Q54EK0</accession>
<dbReference type="InterPro" id="IPR059070">
    <property type="entry name" value="TPR_VPS8_2"/>
</dbReference>
<dbReference type="RefSeq" id="XP_635240.1">
    <property type="nucleotide sequence ID" value="XM_630148.1"/>
</dbReference>
<dbReference type="GO" id="GO:0006623">
    <property type="term" value="P:protein targeting to vacuole"/>
    <property type="evidence" value="ECO:0000318"/>
    <property type="project" value="GO_Central"/>
</dbReference>
<keyword evidence="2" id="KW-0862">Zinc</keyword>
<dbReference type="InterPro" id="IPR045111">
    <property type="entry name" value="Vps41/Vps8"/>
</dbReference>
<feature type="compositionally biased region" description="Low complexity" evidence="3">
    <location>
        <begin position="1731"/>
        <end position="1751"/>
    </location>
</feature>
<dbReference type="GeneID" id="8628186"/>
<feature type="region of interest" description="Disordered" evidence="3">
    <location>
        <begin position="1268"/>
        <end position="1299"/>
    </location>
</feature>
<dbReference type="GO" id="GO:0005770">
    <property type="term" value="C:late endosome"/>
    <property type="evidence" value="ECO:0000318"/>
    <property type="project" value="GO_Central"/>
</dbReference>
<feature type="region of interest" description="Disordered" evidence="3">
    <location>
        <begin position="1"/>
        <end position="118"/>
    </location>
</feature>
<dbReference type="PROSITE" id="PS50089">
    <property type="entry name" value="ZF_RING_2"/>
    <property type="match status" value="1"/>
</dbReference>
<gene>
    <name evidence="5" type="primary">vps8</name>
    <name evidence="5" type="ORF">DDB_G0291606</name>
</gene>
<keyword evidence="2" id="KW-0479">Metal-binding</keyword>
<dbReference type="Proteomes" id="UP000002195">
    <property type="component" value="Unassembled WGS sequence"/>
</dbReference>
<feature type="compositionally biased region" description="Low complexity" evidence="3">
    <location>
        <begin position="80"/>
        <end position="110"/>
    </location>
</feature>
<dbReference type="STRING" id="44689.Q54EK0"/>
<dbReference type="HOGENOM" id="CLU_239403_0_0_1"/>
<dbReference type="GO" id="GO:0008270">
    <property type="term" value="F:zinc ion binding"/>
    <property type="evidence" value="ECO:0007669"/>
    <property type="project" value="UniProtKB-KW"/>
</dbReference>
<dbReference type="PANTHER" id="PTHR12616:SF8">
    <property type="entry name" value="VACUOLAR PROTEIN SORTING-ASSOCIATED PROTEIN 8 HOMOLOG"/>
    <property type="match status" value="1"/>
</dbReference>
<name>Q54EK0_DICDI</name>
<dbReference type="FunCoup" id="Q54EK0">
    <property type="interactions" value="476"/>
</dbReference>
<evidence type="ECO:0000259" key="4">
    <source>
        <dbReference type="PROSITE" id="PS50089"/>
    </source>
</evidence>
<proteinExistence type="inferred from homology"/>
<dbReference type="InterPro" id="IPR001841">
    <property type="entry name" value="Znf_RING"/>
</dbReference>
<dbReference type="SMART" id="SM00184">
    <property type="entry name" value="RING"/>
    <property type="match status" value="1"/>
</dbReference>
<dbReference type="InterPro" id="IPR013083">
    <property type="entry name" value="Znf_RING/FYVE/PHD"/>
</dbReference>
<feature type="region of interest" description="Disordered" evidence="3">
    <location>
        <begin position="981"/>
        <end position="1002"/>
    </location>
</feature>
<dbReference type="GO" id="GO:0045324">
    <property type="term" value="P:late endosome to vacuole transport"/>
    <property type="evidence" value="ECO:0000250"/>
    <property type="project" value="dictyBase"/>
</dbReference>
<evidence type="ECO:0000256" key="3">
    <source>
        <dbReference type="SAM" id="MobiDB-lite"/>
    </source>
</evidence>
<dbReference type="eggNOG" id="KOG2079">
    <property type="taxonomic scope" value="Eukaryota"/>
</dbReference>
<keyword evidence="6" id="KW-1185">Reference proteome</keyword>
<evidence type="ECO:0000256" key="2">
    <source>
        <dbReference type="PROSITE-ProRule" id="PRU00175"/>
    </source>
</evidence>
<dbReference type="InterPro" id="IPR025941">
    <property type="entry name" value="Vps8_central_dom"/>
</dbReference>
<dbReference type="InParanoid" id="Q54EK0"/>
<dbReference type="GO" id="GO:0030897">
    <property type="term" value="C:HOPS complex"/>
    <property type="evidence" value="ECO:0000318"/>
    <property type="project" value="GO_Central"/>
</dbReference>
<evidence type="ECO:0000313" key="5">
    <source>
        <dbReference type="EMBL" id="EAL61787.1"/>
    </source>
</evidence>
<dbReference type="PhylomeDB" id="Q54EK0"/>
<dbReference type="Pfam" id="PF12816">
    <property type="entry name" value="TPR_Vps8"/>
    <property type="match status" value="1"/>
</dbReference>
<organism evidence="5 6">
    <name type="scientific">Dictyostelium discoideum</name>
    <name type="common">Social amoeba</name>
    <dbReference type="NCBI Taxonomy" id="44689"/>
    <lineage>
        <taxon>Eukaryota</taxon>
        <taxon>Amoebozoa</taxon>
        <taxon>Evosea</taxon>
        <taxon>Eumycetozoa</taxon>
        <taxon>Dictyostelia</taxon>
        <taxon>Dictyosteliales</taxon>
        <taxon>Dictyosteliaceae</taxon>
        <taxon>Dictyostelium</taxon>
    </lineage>
</organism>
<feature type="region of interest" description="Disordered" evidence="3">
    <location>
        <begin position="1630"/>
        <end position="1664"/>
    </location>
</feature>
<dbReference type="KEGG" id="ddi:DDB_G0291606"/>
<dbReference type="Gene3D" id="2.130.10.10">
    <property type="entry name" value="YVTN repeat-like/Quinoprotein amine dehydrogenase"/>
    <property type="match status" value="1"/>
</dbReference>
<dbReference type="Pfam" id="PF25066">
    <property type="entry name" value="TPR_VPS8_2"/>
    <property type="match status" value="1"/>
</dbReference>
<sequence length="1751" mass="198718">MNKNNNNNNTPTSSWKSGTTKPTTTTTTTNTTTTNNNPTSPNKTQTSNDLDIVSILSAPPPSTKRVFDPTSTPIKDKKSTGSTGSNSSGSNSNLSSPTKSLTIEQQQQQQSIGRNNSFNIGSLKANSLSNSSTSIGSDVNFINDPKLKNTNNNNKQQQQPINKELIDSILNDDINDDEDDEVGEIIINNNSTINNFNSDTESDSEEVDPEILKKILNEQDDDIIIDESMTVDDILKEVATQEDQEESELLNEFIKSPILSQIQQELDIMESQQPMLWQSRNNRLVVNGIVVEPQSYTKISEQLSSSDIRKVVGYPTCFTVSKFICIGTSHGYLMIFNFNQELLSIIGGSICSDCGPVTAIDSPSCRVNEDWLVSGHQSGHIILWDIVGGKPIKVIDRIHKLPLVHLKFFADGARFVSSDSNGITNIISITKGFMSIGTDQQLLLNGNLGPVLSIALLLPGNHDHPTDRQGIVALATSRKILIISTSSDGVSILNNKITKPKNINNNSASEGGSGGALPYLSWRRVIYNRSLGHTKPLEPILAIGWGTSIQLLQIVTAPNDFKFQAPEFIVVANYQTDHTICGLEWLDSQTILFQNSKDELRVFDPFALEEVESVNIKSMQLIHHSKYQGISVYSFHSSIKTLKSRIYFLGLNGLFTAHILTWIERLSILTTNGQWFEALCLALDFYEGKAKACTGLSSNTVDSKYITSEKIVEIISNLCQSIFNITQPELLAGKSLIPKSYYQQMDPRIEYLNIYQQLALISIEFCIAIKRTDLLFGEVFNYFFDNDMKSCILDFLEPYILNDRLTHLNPEVMQYMMTYYQDLGILVRAEQCVLHLDISSIDFHQTVVLCRKHGLYSALIYLYNKGLNDYITPMEDMMEVVIKPNNLNNQPTEMDKNSKSVAQRLLLYLQLSLSGKSFPSGLIAPSRVLSLKSEIYEYLFLWNIDPDDPTPYPRIYNLLKMDTTELLKILSLGFYDKGFQMSPNQQQQPQQQQQQQQQQNENNENYLDETIPQLSVPNLPLNFPVSRSNLTTFNMISVLLLIVIDKSQHPYELKPNNKWPFSFQQQGQLLCILGKVFIDGLFRVDNNLLNRIIGMLSVTPIENTPMFDLKTRQSVLLDILKIILNNNNKNNKNNNGGMANLGSDINYDKLLVSCEGNEFFKVCQYIYSIKNNFNRMITCQIKDPDNKQHSFDYIREILARPSLTIEQRETVKNTSISNLAQLILIDSVKTAQLIMDCFSSDHEKVLRELSSFPKLQFTYLQGLFKKGTTSSNNNNGNNNGNNNSNNNNNNNNNGNGNNNNNDLSIIQQYGIHISQETHELYLRLMCNFSPELVIRYLSSNDDYPLDSCLKICQQFNNLEGSIYLLERIGDVFKALDMLLLILKDKLDELLKYYVQVFANVKQLKESDGNNNLQAPSKQEKQVMTDLYSAISLCQRNSPKLQDSENEPLWFRLFDTIVTCIQRIKQQSNQGVFSKQSAIYWKSLNFLSKLVHSILNSMMGYVALPVILSRIVNEYGGNELGDFKSIITDMMDTCTFETIILKTANDLIQADMFSATQTFVEKLSRAYTPNISKCGMCYRPLSEAPIAKQQPNHTMALDTLIVYQCNHTFHSECLGKHKVCPLCSKEKERKKLPSSLTSNNNNINNKTVHQQQQQQKEKEKEKEDEELLDAVKFDVSKYEKEKTQKETAKYMERLENYSKLNRRIGYSNYTAFKSFESHDKEQKSQKPKGRVQQHMQQHQQQQQQQQKQRQRR</sequence>
<feature type="domain" description="RING-type" evidence="4">
    <location>
        <begin position="1573"/>
        <end position="1623"/>
    </location>
</feature>
<dbReference type="EMBL" id="AAFI02000177">
    <property type="protein sequence ID" value="EAL61787.1"/>
    <property type="molecule type" value="Genomic_DNA"/>
</dbReference>
<feature type="compositionally biased region" description="Low complexity" evidence="3">
    <location>
        <begin position="1638"/>
        <end position="1653"/>
    </location>
</feature>
<dbReference type="dictyBase" id="DDB_G0291606">
    <property type="gene designation" value="vps8"/>
</dbReference>
<evidence type="ECO:0000256" key="1">
    <source>
        <dbReference type="ARBA" id="ARBA00009422"/>
    </source>
</evidence>
<evidence type="ECO:0000313" key="6">
    <source>
        <dbReference type="Proteomes" id="UP000002195"/>
    </source>
</evidence>
<feature type="compositionally biased region" description="Basic and acidic residues" evidence="3">
    <location>
        <begin position="1714"/>
        <end position="1723"/>
    </location>
</feature>
<dbReference type="OMA" id="HQACGLI"/>
<feature type="region of interest" description="Disordered" evidence="3">
    <location>
        <begin position="1714"/>
        <end position="1751"/>
    </location>
</feature>
<dbReference type="VEuPathDB" id="AmoebaDB:DDB_G0291606"/>
<dbReference type="SMR" id="Q54EK0"/>